<evidence type="ECO:0000259" key="8">
    <source>
        <dbReference type="Pfam" id="PF04290"/>
    </source>
</evidence>
<keyword evidence="6 7" id="KW-0472">Membrane</keyword>
<evidence type="ECO:0000256" key="5">
    <source>
        <dbReference type="ARBA" id="ARBA00022989"/>
    </source>
</evidence>
<keyword evidence="5 7" id="KW-1133">Transmembrane helix</keyword>
<dbReference type="Pfam" id="PF04290">
    <property type="entry name" value="DctQ"/>
    <property type="match status" value="1"/>
</dbReference>
<feature type="domain" description="Tripartite ATP-independent periplasmic transporters DctQ component" evidence="8">
    <location>
        <begin position="27"/>
        <end position="151"/>
    </location>
</feature>
<comment type="caution">
    <text evidence="7">Lacks conserved residue(s) required for the propagation of feature annotation.</text>
</comment>
<feature type="transmembrane region" description="Helical" evidence="7">
    <location>
        <begin position="90"/>
        <end position="107"/>
    </location>
</feature>
<evidence type="ECO:0000256" key="6">
    <source>
        <dbReference type="ARBA" id="ARBA00023136"/>
    </source>
</evidence>
<dbReference type="GO" id="GO:0005886">
    <property type="term" value="C:plasma membrane"/>
    <property type="evidence" value="ECO:0007669"/>
    <property type="project" value="UniProtKB-SubCell"/>
</dbReference>
<keyword evidence="4 7" id="KW-0812">Transmembrane</keyword>
<evidence type="ECO:0000256" key="2">
    <source>
        <dbReference type="ARBA" id="ARBA00022448"/>
    </source>
</evidence>
<dbReference type="EMBL" id="CP027665">
    <property type="protein sequence ID" value="AVO37271.1"/>
    <property type="molecule type" value="Genomic_DNA"/>
</dbReference>
<dbReference type="GO" id="GO:0022857">
    <property type="term" value="F:transmembrane transporter activity"/>
    <property type="evidence" value="ECO:0007669"/>
    <property type="project" value="UniProtKB-UniRule"/>
</dbReference>
<organism evidence="9 10">
    <name type="scientific">Pukyongiella litopenaei</name>
    <dbReference type="NCBI Taxonomy" id="2605946"/>
    <lineage>
        <taxon>Bacteria</taxon>
        <taxon>Pseudomonadati</taxon>
        <taxon>Pseudomonadota</taxon>
        <taxon>Alphaproteobacteria</taxon>
        <taxon>Rhodobacterales</taxon>
        <taxon>Paracoccaceae</taxon>
        <taxon>Pukyongiella</taxon>
    </lineage>
</organism>
<dbReference type="AlphaFoldDB" id="A0A2S0MNF2"/>
<keyword evidence="10" id="KW-1185">Reference proteome</keyword>
<dbReference type="RefSeq" id="WP_106471583.1">
    <property type="nucleotide sequence ID" value="NZ_CP027665.1"/>
</dbReference>
<gene>
    <name evidence="9" type="ORF">C6Y53_05785</name>
</gene>
<feature type="transmembrane region" description="Helical" evidence="7">
    <location>
        <begin position="49"/>
        <end position="69"/>
    </location>
</feature>
<proteinExistence type="inferred from homology"/>
<dbReference type="InterPro" id="IPR055348">
    <property type="entry name" value="DctQ"/>
</dbReference>
<evidence type="ECO:0000313" key="9">
    <source>
        <dbReference type="EMBL" id="AVO37271.1"/>
    </source>
</evidence>
<keyword evidence="2 7" id="KW-0813">Transport</keyword>
<comment type="subunit">
    <text evidence="7">The complex comprises the extracytoplasmic solute receptor protein and the two transmembrane proteins.</text>
</comment>
<dbReference type="KEGG" id="thas:C6Y53_05785"/>
<feature type="transmembrane region" description="Helical" evidence="7">
    <location>
        <begin position="127"/>
        <end position="147"/>
    </location>
</feature>
<keyword evidence="7" id="KW-0997">Cell inner membrane</keyword>
<evidence type="ECO:0000256" key="7">
    <source>
        <dbReference type="RuleBase" id="RU369079"/>
    </source>
</evidence>
<reference evidence="10" key="1">
    <citation type="submission" date="2018-03" db="EMBL/GenBank/DDBJ databases">
        <title>Genomic analysis of the strain SH-1 isolated from shrimp intestine.</title>
        <authorList>
            <person name="Kim Y.-S."/>
            <person name="Kim S.-E."/>
            <person name="Kim K.-H."/>
        </authorList>
    </citation>
    <scope>NUCLEOTIDE SEQUENCE [LARGE SCALE GENOMIC DNA]</scope>
    <source>
        <strain evidence="10">SH-1</strain>
    </source>
</reference>
<accession>A0A2S0MNF2</accession>
<dbReference type="Proteomes" id="UP000237655">
    <property type="component" value="Chromosome"/>
</dbReference>
<protein>
    <recommendedName>
        <fullName evidence="7">TRAP transporter small permease protein</fullName>
    </recommendedName>
</protein>
<evidence type="ECO:0000256" key="4">
    <source>
        <dbReference type="ARBA" id="ARBA00022692"/>
    </source>
</evidence>
<evidence type="ECO:0000256" key="3">
    <source>
        <dbReference type="ARBA" id="ARBA00022475"/>
    </source>
</evidence>
<evidence type="ECO:0000256" key="1">
    <source>
        <dbReference type="ARBA" id="ARBA00004651"/>
    </source>
</evidence>
<keyword evidence="3" id="KW-1003">Cell membrane</keyword>
<comment type="function">
    <text evidence="7">Part of the tripartite ATP-independent periplasmic (TRAP) transport system.</text>
</comment>
<comment type="subcellular location">
    <subcellularLocation>
        <location evidence="7">Cell inner membrane</location>
        <topology evidence="7">Multi-pass membrane protein</topology>
    </subcellularLocation>
    <subcellularLocation>
        <location evidence="1">Cell membrane</location>
        <topology evidence="1">Multi-pass membrane protein</topology>
    </subcellularLocation>
</comment>
<comment type="similarity">
    <text evidence="7">Belongs to the TRAP transporter small permease family.</text>
</comment>
<sequence length="167" mass="17743">MKTVASSALAMLLNFERALAFCTFAVMLAALIADVVGRELFGQGVFGSVRVAVYALILCALAGFGIATGTGGHLRPRFLDGVLAGPVETAGIRAGQVVSVLILLMLAKASWDVASFSREIGDRDVTLGWLVWPMQVSMPIAFSLSALRHMAYAVWPDLSPIESESIE</sequence>
<evidence type="ECO:0000313" key="10">
    <source>
        <dbReference type="Proteomes" id="UP000237655"/>
    </source>
</evidence>
<name>A0A2S0MNF2_9RHOB</name>